<keyword evidence="9" id="KW-1185">Reference proteome</keyword>
<keyword evidence="7" id="KW-0963">Cytoplasm</keyword>
<dbReference type="EC" id="3.1.-.-" evidence="7"/>
<dbReference type="NCBIfam" id="TIGR00043">
    <property type="entry name" value="rRNA maturation RNase YbeY"/>
    <property type="match status" value="1"/>
</dbReference>
<gene>
    <name evidence="7 8" type="primary">ybeY</name>
    <name evidence="8" type="ORF">HCR_22350</name>
</gene>
<name>A0ABN6WXM0_9BACT</name>
<feature type="binding site" evidence="7">
    <location>
        <position position="113"/>
    </location>
    <ligand>
        <name>Zn(2+)</name>
        <dbReference type="ChEBI" id="CHEBI:29105"/>
        <note>catalytic</note>
    </ligand>
</feature>
<keyword evidence="7" id="KW-0698">rRNA processing</keyword>
<comment type="cofactor">
    <cofactor evidence="7">
        <name>Zn(2+)</name>
        <dbReference type="ChEBI" id="CHEBI:29105"/>
    </cofactor>
    <text evidence="7">Binds 1 zinc ion.</text>
</comment>
<comment type="similarity">
    <text evidence="1 7">Belongs to the endoribonuclease YbeY family.</text>
</comment>
<evidence type="ECO:0000313" key="9">
    <source>
        <dbReference type="Proteomes" id="UP001321445"/>
    </source>
</evidence>
<evidence type="ECO:0000256" key="1">
    <source>
        <dbReference type="ARBA" id="ARBA00010875"/>
    </source>
</evidence>
<dbReference type="Gene3D" id="3.40.390.30">
    <property type="entry name" value="Metalloproteases ('zincins'), catalytic domain"/>
    <property type="match status" value="1"/>
</dbReference>
<dbReference type="Pfam" id="PF02130">
    <property type="entry name" value="YbeY"/>
    <property type="match status" value="1"/>
</dbReference>
<comment type="function">
    <text evidence="7">Single strand-specific metallo-endoribonuclease involved in late-stage 70S ribosome quality control and in maturation of the 3' terminus of the 16S rRNA.</text>
</comment>
<proteinExistence type="inferred from homology"/>
<keyword evidence="5 7" id="KW-0378">Hydrolase</keyword>
<keyword evidence="3 7" id="KW-0479">Metal-binding</keyword>
<organism evidence="8 9">
    <name type="scientific">Hydrogenimonas cancrithermarum</name>
    <dbReference type="NCBI Taxonomy" id="2993563"/>
    <lineage>
        <taxon>Bacteria</taxon>
        <taxon>Pseudomonadati</taxon>
        <taxon>Campylobacterota</taxon>
        <taxon>Epsilonproteobacteria</taxon>
        <taxon>Campylobacterales</taxon>
        <taxon>Hydrogenimonadaceae</taxon>
        <taxon>Hydrogenimonas</taxon>
    </lineage>
</organism>
<sequence>MKWEFYPNFAKIAPMIEIANETDYQPNVNLLETIAAELTDRDIELIFTDNATIQEMNREHRGIDAPTDVLSFPLKKVPFAPLGEIVISVDYAKNKASEYKNSLDDEIALLFIHGLLHLLGYDHETDQGEMRKKEEELIRHFGLPGSLIVRTEGDD</sequence>
<dbReference type="EMBL" id="AP027370">
    <property type="protein sequence ID" value="BDY13923.1"/>
    <property type="molecule type" value="Genomic_DNA"/>
</dbReference>
<accession>A0ABN6WXM0</accession>
<evidence type="ECO:0000256" key="3">
    <source>
        <dbReference type="ARBA" id="ARBA00022723"/>
    </source>
</evidence>
<feature type="binding site" evidence="7">
    <location>
        <position position="123"/>
    </location>
    <ligand>
        <name>Zn(2+)</name>
        <dbReference type="ChEBI" id="CHEBI:29105"/>
        <note>catalytic</note>
    </ligand>
</feature>
<keyword evidence="6 7" id="KW-0862">Zinc</keyword>
<dbReference type="Proteomes" id="UP001321445">
    <property type="component" value="Chromosome"/>
</dbReference>
<dbReference type="InterPro" id="IPR002036">
    <property type="entry name" value="YbeY"/>
</dbReference>
<keyword evidence="7" id="KW-0690">Ribosome biogenesis</keyword>
<evidence type="ECO:0000256" key="2">
    <source>
        <dbReference type="ARBA" id="ARBA00022722"/>
    </source>
</evidence>
<reference evidence="8 9" key="1">
    <citation type="submission" date="2023-03" db="EMBL/GenBank/DDBJ databases">
        <title>Description of Hydrogenimonas sp. ISO32.</title>
        <authorList>
            <person name="Mino S."/>
            <person name="Fukazawa S."/>
            <person name="Sawabe T."/>
        </authorList>
    </citation>
    <scope>NUCLEOTIDE SEQUENCE [LARGE SCALE GENOMIC DNA]</scope>
    <source>
        <strain evidence="8 9">ISO32</strain>
    </source>
</reference>
<dbReference type="PANTHER" id="PTHR46986:SF1">
    <property type="entry name" value="ENDORIBONUCLEASE YBEY, CHLOROPLASTIC"/>
    <property type="match status" value="1"/>
</dbReference>
<dbReference type="InterPro" id="IPR020549">
    <property type="entry name" value="YbeY_CS"/>
</dbReference>
<comment type="subcellular location">
    <subcellularLocation>
        <location evidence="7">Cytoplasm</location>
    </subcellularLocation>
</comment>
<feature type="binding site" evidence="7">
    <location>
        <position position="117"/>
    </location>
    <ligand>
        <name>Zn(2+)</name>
        <dbReference type="ChEBI" id="CHEBI:29105"/>
        <note>catalytic</note>
    </ligand>
</feature>
<evidence type="ECO:0000256" key="6">
    <source>
        <dbReference type="ARBA" id="ARBA00022833"/>
    </source>
</evidence>
<evidence type="ECO:0000313" key="8">
    <source>
        <dbReference type="EMBL" id="BDY13923.1"/>
    </source>
</evidence>
<dbReference type="InterPro" id="IPR023091">
    <property type="entry name" value="MetalPrtase_cat_dom_sf_prd"/>
</dbReference>
<evidence type="ECO:0000256" key="4">
    <source>
        <dbReference type="ARBA" id="ARBA00022759"/>
    </source>
</evidence>
<keyword evidence="2 7" id="KW-0540">Nuclease</keyword>
<dbReference type="PROSITE" id="PS01306">
    <property type="entry name" value="UPF0054"/>
    <property type="match status" value="1"/>
</dbReference>
<evidence type="ECO:0000256" key="5">
    <source>
        <dbReference type="ARBA" id="ARBA00022801"/>
    </source>
</evidence>
<dbReference type="HAMAP" id="MF_00009">
    <property type="entry name" value="Endoribonucl_YbeY"/>
    <property type="match status" value="1"/>
</dbReference>
<dbReference type="SUPFAM" id="SSF55486">
    <property type="entry name" value="Metalloproteases ('zincins'), catalytic domain"/>
    <property type="match status" value="1"/>
</dbReference>
<dbReference type="PANTHER" id="PTHR46986">
    <property type="entry name" value="ENDORIBONUCLEASE YBEY, CHLOROPLASTIC"/>
    <property type="match status" value="1"/>
</dbReference>
<evidence type="ECO:0000256" key="7">
    <source>
        <dbReference type="HAMAP-Rule" id="MF_00009"/>
    </source>
</evidence>
<protein>
    <recommendedName>
        <fullName evidence="7">Endoribonuclease YbeY</fullName>
        <ecNumber evidence="7">3.1.-.-</ecNumber>
    </recommendedName>
</protein>
<keyword evidence="4 7" id="KW-0255">Endonuclease</keyword>